<organism evidence="1 2">
    <name type="scientific">Macrolepiota fuliginosa MF-IS2</name>
    <dbReference type="NCBI Taxonomy" id="1400762"/>
    <lineage>
        <taxon>Eukaryota</taxon>
        <taxon>Fungi</taxon>
        <taxon>Dikarya</taxon>
        <taxon>Basidiomycota</taxon>
        <taxon>Agaricomycotina</taxon>
        <taxon>Agaricomycetes</taxon>
        <taxon>Agaricomycetidae</taxon>
        <taxon>Agaricales</taxon>
        <taxon>Agaricineae</taxon>
        <taxon>Agaricaceae</taxon>
        <taxon>Macrolepiota</taxon>
    </lineage>
</organism>
<reference evidence="1" key="1">
    <citation type="submission" date="2020-11" db="EMBL/GenBank/DDBJ databases">
        <authorList>
            <consortium name="DOE Joint Genome Institute"/>
            <person name="Ahrendt S."/>
            <person name="Riley R."/>
            <person name="Andreopoulos W."/>
            <person name="Labutti K."/>
            <person name="Pangilinan J."/>
            <person name="Ruiz-Duenas F.J."/>
            <person name="Barrasa J.M."/>
            <person name="Sanchez-Garcia M."/>
            <person name="Camarero S."/>
            <person name="Miyauchi S."/>
            <person name="Serrano A."/>
            <person name="Linde D."/>
            <person name="Babiker R."/>
            <person name="Drula E."/>
            <person name="Ayuso-Fernandez I."/>
            <person name="Pacheco R."/>
            <person name="Padilla G."/>
            <person name="Ferreira P."/>
            <person name="Barriuso J."/>
            <person name="Kellner H."/>
            <person name="Castanera R."/>
            <person name="Alfaro M."/>
            <person name="Ramirez L."/>
            <person name="Pisabarro A.G."/>
            <person name="Kuo A."/>
            <person name="Tritt A."/>
            <person name="Lipzen A."/>
            <person name="He G."/>
            <person name="Yan M."/>
            <person name="Ng V."/>
            <person name="Cullen D."/>
            <person name="Martin F."/>
            <person name="Rosso M.-N."/>
            <person name="Henrissat B."/>
            <person name="Hibbett D."/>
            <person name="Martinez A.T."/>
            <person name="Grigoriev I.V."/>
        </authorList>
    </citation>
    <scope>NUCLEOTIDE SEQUENCE</scope>
    <source>
        <strain evidence="1">MF-IS2</strain>
    </source>
</reference>
<sequence>MSRYHNSIHAPVFPSQMSGYSSLSGALAPPPSQFANSRRRRVPQCAAKAAGNPVANPISFDYIGYSQQGVSIVDFSARSANALAQMVAGGGDLVLANTGAKQINLRIMWPGYDHLNWSFSTPASSSMTRIQLGASIAMHFWRFVEKAMSSSTTCPQWKVGNGGIEFDKIILVALYSVGADVWQADIAVDV</sequence>
<dbReference type="OrthoDB" id="2662268at2759"/>
<keyword evidence="2" id="KW-1185">Reference proteome</keyword>
<dbReference type="EMBL" id="MU151673">
    <property type="protein sequence ID" value="KAF9442249.1"/>
    <property type="molecule type" value="Genomic_DNA"/>
</dbReference>
<protein>
    <submittedName>
        <fullName evidence="1">Uncharacterized protein</fullName>
    </submittedName>
</protein>
<dbReference type="AlphaFoldDB" id="A0A9P5X078"/>
<comment type="caution">
    <text evidence="1">The sequence shown here is derived from an EMBL/GenBank/DDBJ whole genome shotgun (WGS) entry which is preliminary data.</text>
</comment>
<proteinExistence type="predicted"/>
<evidence type="ECO:0000313" key="2">
    <source>
        <dbReference type="Proteomes" id="UP000807342"/>
    </source>
</evidence>
<evidence type="ECO:0000313" key="1">
    <source>
        <dbReference type="EMBL" id="KAF9442249.1"/>
    </source>
</evidence>
<accession>A0A9P5X078</accession>
<name>A0A9P5X078_9AGAR</name>
<dbReference type="Proteomes" id="UP000807342">
    <property type="component" value="Unassembled WGS sequence"/>
</dbReference>
<gene>
    <name evidence="1" type="ORF">P691DRAFT_681897</name>
</gene>